<comment type="subcellular location">
    <subcellularLocation>
        <location evidence="1">Membrane</location>
        <topology evidence="1">Single-pass membrane protein</topology>
    </subcellularLocation>
</comment>
<evidence type="ECO:0000256" key="7">
    <source>
        <dbReference type="ARBA" id="ARBA00022737"/>
    </source>
</evidence>
<evidence type="ECO:0000256" key="1">
    <source>
        <dbReference type="ARBA" id="ARBA00004167"/>
    </source>
</evidence>
<keyword evidence="14" id="KW-1015">Disulfide bond</keyword>
<evidence type="ECO:0000256" key="13">
    <source>
        <dbReference type="ARBA" id="ARBA00023137"/>
    </source>
</evidence>
<evidence type="ECO:0000256" key="9">
    <source>
        <dbReference type="ARBA" id="ARBA00022777"/>
    </source>
</evidence>
<evidence type="ECO:0000313" key="21">
    <source>
        <dbReference type="Proteomes" id="UP000516260"/>
    </source>
</evidence>
<keyword evidence="12 19" id="KW-0472">Membrane</keyword>
<dbReference type="GO" id="GO:0005524">
    <property type="term" value="F:ATP binding"/>
    <property type="evidence" value="ECO:0007669"/>
    <property type="project" value="UniProtKB-KW"/>
</dbReference>
<evidence type="ECO:0000256" key="5">
    <source>
        <dbReference type="ARBA" id="ARBA00022692"/>
    </source>
</evidence>
<keyword evidence="8" id="KW-0547">Nucleotide-binding</keyword>
<dbReference type="SUPFAM" id="SSF48726">
    <property type="entry name" value="Immunoglobulin"/>
    <property type="match status" value="1"/>
</dbReference>
<evidence type="ECO:0000256" key="4">
    <source>
        <dbReference type="ARBA" id="ARBA00022679"/>
    </source>
</evidence>
<evidence type="ECO:0000256" key="2">
    <source>
        <dbReference type="ARBA" id="ARBA00011902"/>
    </source>
</evidence>
<dbReference type="Gene3D" id="6.10.250.1740">
    <property type="match status" value="1"/>
</dbReference>
<dbReference type="GO" id="GO:0016020">
    <property type="term" value="C:membrane"/>
    <property type="evidence" value="ECO:0007669"/>
    <property type="project" value="UniProtKB-SubCell"/>
</dbReference>
<keyword evidence="11 19" id="KW-1133">Transmembrane helix</keyword>
<proteinExistence type="predicted"/>
<name>A0A4Z2B0N8_9TELE</name>
<dbReference type="Gene3D" id="2.60.40.10">
    <property type="entry name" value="Immunoglobulins"/>
    <property type="match status" value="1"/>
</dbReference>
<keyword evidence="13" id="KW-0829">Tyrosine-protein kinase</keyword>
<evidence type="ECO:0000256" key="8">
    <source>
        <dbReference type="ARBA" id="ARBA00022741"/>
    </source>
</evidence>
<dbReference type="EMBL" id="SWLE01000022">
    <property type="protein sequence ID" value="TNM84430.1"/>
    <property type="molecule type" value="Genomic_DNA"/>
</dbReference>
<gene>
    <name evidence="20" type="ORF">fugu_008608</name>
</gene>
<feature type="region of interest" description="Disordered" evidence="18">
    <location>
        <begin position="167"/>
        <end position="191"/>
    </location>
</feature>
<dbReference type="GO" id="GO:0004714">
    <property type="term" value="F:transmembrane receptor protein tyrosine kinase activity"/>
    <property type="evidence" value="ECO:0007669"/>
    <property type="project" value="UniProtKB-EC"/>
</dbReference>
<organism evidence="20 21">
    <name type="scientific">Takifugu bimaculatus</name>
    <dbReference type="NCBI Taxonomy" id="433685"/>
    <lineage>
        <taxon>Eukaryota</taxon>
        <taxon>Metazoa</taxon>
        <taxon>Chordata</taxon>
        <taxon>Craniata</taxon>
        <taxon>Vertebrata</taxon>
        <taxon>Euteleostomi</taxon>
        <taxon>Actinopterygii</taxon>
        <taxon>Neopterygii</taxon>
        <taxon>Teleostei</taxon>
        <taxon>Neoteleostei</taxon>
        <taxon>Acanthomorphata</taxon>
        <taxon>Eupercaria</taxon>
        <taxon>Tetraodontiformes</taxon>
        <taxon>Tetradontoidea</taxon>
        <taxon>Tetraodontidae</taxon>
        <taxon>Takifugu</taxon>
    </lineage>
</organism>
<dbReference type="EC" id="2.7.10.1" evidence="2"/>
<keyword evidence="7" id="KW-0677">Repeat</keyword>
<keyword evidence="17" id="KW-0393">Immunoglobulin domain</keyword>
<keyword evidence="6" id="KW-0732">Signal</keyword>
<keyword evidence="5 19" id="KW-0812">Transmembrane</keyword>
<keyword evidence="21" id="KW-1185">Reference proteome</keyword>
<dbReference type="InterPro" id="IPR013783">
    <property type="entry name" value="Ig-like_fold"/>
</dbReference>
<evidence type="ECO:0000256" key="12">
    <source>
        <dbReference type="ARBA" id="ARBA00023136"/>
    </source>
</evidence>
<dbReference type="InterPro" id="IPR036179">
    <property type="entry name" value="Ig-like_dom_sf"/>
</dbReference>
<keyword evidence="3" id="KW-0597">Phosphoprotein</keyword>
<evidence type="ECO:0000256" key="10">
    <source>
        <dbReference type="ARBA" id="ARBA00022840"/>
    </source>
</evidence>
<evidence type="ECO:0000256" key="14">
    <source>
        <dbReference type="ARBA" id="ARBA00023157"/>
    </source>
</evidence>
<evidence type="ECO:0000256" key="19">
    <source>
        <dbReference type="SAM" id="Phobius"/>
    </source>
</evidence>
<evidence type="ECO:0000256" key="11">
    <source>
        <dbReference type="ARBA" id="ARBA00022989"/>
    </source>
</evidence>
<evidence type="ECO:0000256" key="16">
    <source>
        <dbReference type="ARBA" id="ARBA00023180"/>
    </source>
</evidence>
<reference evidence="20 21" key="1">
    <citation type="submission" date="2019-04" db="EMBL/GenBank/DDBJ databases">
        <title>The sequence and de novo assembly of Takifugu bimaculatus genome using PacBio and Hi-C technologies.</title>
        <authorList>
            <person name="Xu P."/>
            <person name="Liu B."/>
            <person name="Zhou Z."/>
        </authorList>
    </citation>
    <scope>NUCLEOTIDE SEQUENCE [LARGE SCALE GENOMIC DNA]</scope>
    <source>
        <strain evidence="20">TB-2018</strain>
        <tissue evidence="20">Muscle</tissue>
    </source>
</reference>
<keyword evidence="16" id="KW-0325">Glycoprotein</keyword>
<evidence type="ECO:0000256" key="15">
    <source>
        <dbReference type="ARBA" id="ARBA00023170"/>
    </source>
</evidence>
<accession>A0A4Z2B0N8</accession>
<keyword evidence="4" id="KW-0808">Transferase</keyword>
<keyword evidence="10" id="KW-0067">ATP-binding</keyword>
<evidence type="ECO:0000256" key="3">
    <source>
        <dbReference type="ARBA" id="ARBA00022553"/>
    </source>
</evidence>
<keyword evidence="15" id="KW-0675">Receptor</keyword>
<dbReference type="Proteomes" id="UP000516260">
    <property type="component" value="Chromosome 9"/>
</dbReference>
<evidence type="ECO:0000256" key="17">
    <source>
        <dbReference type="ARBA" id="ARBA00023319"/>
    </source>
</evidence>
<keyword evidence="9" id="KW-0418">Kinase</keyword>
<protein>
    <recommendedName>
        <fullName evidence="2">receptor protein-tyrosine kinase</fullName>
        <ecNumber evidence="2">2.7.10.1</ecNumber>
    </recommendedName>
</protein>
<feature type="transmembrane region" description="Helical" evidence="19">
    <location>
        <begin position="74"/>
        <end position="94"/>
    </location>
</feature>
<evidence type="ECO:0000313" key="20">
    <source>
        <dbReference type="EMBL" id="TNM84430.1"/>
    </source>
</evidence>
<evidence type="ECO:0000256" key="6">
    <source>
        <dbReference type="ARBA" id="ARBA00022729"/>
    </source>
</evidence>
<dbReference type="FunFam" id="2.60.40.10:FF:000020">
    <property type="entry name" value="Fibroblast growth factor receptor"/>
    <property type="match status" value="1"/>
</dbReference>
<sequence length="191" mass="21325">MEHPMFRILKTGSLNMSDVEVLYLSKVTTEDAGEYTCLAGNSIGFAHQSAWLTVISEEEAADSMDTMETKYTDIIIYVCGFLALIMATIIVVLCRMQVQPRREPFDALPVQKLSKFPLRRQYSVESNSSGKSSASLMRVARLSSSCSPMLAGVLEFELPYDPDWEFPREKNKDKQDAVLRTISAGPVPENS</sequence>
<dbReference type="AlphaFoldDB" id="A0A4Z2B0N8"/>
<feature type="compositionally biased region" description="Basic and acidic residues" evidence="18">
    <location>
        <begin position="167"/>
        <end position="177"/>
    </location>
</feature>
<comment type="caution">
    <text evidence="20">The sequence shown here is derived from an EMBL/GenBank/DDBJ whole genome shotgun (WGS) entry which is preliminary data.</text>
</comment>
<evidence type="ECO:0000256" key="18">
    <source>
        <dbReference type="SAM" id="MobiDB-lite"/>
    </source>
</evidence>